<dbReference type="eggNOG" id="COG3216">
    <property type="taxonomic scope" value="Bacteria"/>
</dbReference>
<evidence type="ECO:0000256" key="1">
    <source>
        <dbReference type="SAM" id="Phobius"/>
    </source>
</evidence>
<gene>
    <name evidence="3" type="ORF">DS2_05130</name>
</gene>
<dbReference type="Pfam" id="PF09835">
    <property type="entry name" value="DUF2062"/>
    <property type="match status" value="1"/>
</dbReference>
<dbReference type="InterPro" id="IPR018639">
    <property type="entry name" value="DUF2062"/>
</dbReference>
<accession>W7QTN8</accession>
<dbReference type="AlphaFoldDB" id="W7QTN8"/>
<evidence type="ECO:0000313" key="3">
    <source>
        <dbReference type="EMBL" id="EWH11213.1"/>
    </source>
</evidence>
<keyword evidence="4" id="KW-1185">Reference proteome</keyword>
<feature type="transmembrane region" description="Helical" evidence="1">
    <location>
        <begin position="111"/>
        <end position="134"/>
    </location>
</feature>
<name>W7QTN8_9ALTE</name>
<evidence type="ECO:0000259" key="2">
    <source>
        <dbReference type="Pfam" id="PF09835"/>
    </source>
</evidence>
<proteinExistence type="predicted"/>
<feature type="domain" description="DUF2062" evidence="2">
    <location>
        <begin position="14"/>
        <end position="140"/>
    </location>
</feature>
<dbReference type="STRING" id="1328313.DS2_05130"/>
<comment type="caution">
    <text evidence="3">The sequence shown here is derived from an EMBL/GenBank/DDBJ whole genome shotgun (WGS) entry which is preliminary data.</text>
</comment>
<dbReference type="NCBIfam" id="TIGR03546">
    <property type="entry name" value="TIGR03546 family protein"/>
    <property type="match status" value="1"/>
</dbReference>
<keyword evidence="1" id="KW-0472">Membrane</keyword>
<dbReference type="EMBL" id="ARZY01000006">
    <property type="protein sequence ID" value="EWH11213.1"/>
    <property type="molecule type" value="Genomic_DNA"/>
</dbReference>
<sequence length="171" mass="18894">MLTQIIKVFIALNSESSPRQIAYAIALGMVIGLTPLFSLHNLIVLLLAFLIRVHLGSFFVSWGVFALIGALTAPLFAALGQALLTENALHGLWHSAYQITLFKLAHFHHTLTLGAFIIAGILFVPIAMLTQVLVVKYREHVMAFVMKLKIVQMLKGSRFYQFYLKVQGGGA</sequence>
<reference evidence="3 4" key="1">
    <citation type="journal article" date="2014" name="Genome Announc.">
        <title>Draft Genome Sequence of the Agar-Degrading Bacterium Catenovulum sp. Strain DS-2, Isolated from Intestines of Haliotis diversicolor.</title>
        <authorList>
            <person name="Shan D."/>
            <person name="Li X."/>
            <person name="Gu Z."/>
            <person name="Wei G."/>
            <person name="Gao Z."/>
            <person name="Shao Z."/>
        </authorList>
    </citation>
    <scope>NUCLEOTIDE SEQUENCE [LARGE SCALE GENOMIC DNA]</scope>
    <source>
        <strain evidence="3 4">DS-2</strain>
    </source>
</reference>
<protein>
    <recommendedName>
        <fullName evidence="2">DUF2062 domain-containing protein</fullName>
    </recommendedName>
</protein>
<keyword evidence="1" id="KW-1133">Transmembrane helix</keyword>
<dbReference type="OrthoDB" id="370141at2"/>
<feature type="transmembrane region" description="Helical" evidence="1">
    <location>
        <begin position="21"/>
        <end position="51"/>
    </location>
</feature>
<keyword evidence="1" id="KW-0812">Transmembrane</keyword>
<dbReference type="InterPro" id="IPR019935">
    <property type="entry name" value="CHP03546"/>
</dbReference>
<dbReference type="RefSeq" id="WP_035013576.1">
    <property type="nucleotide sequence ID" value="NZ_ARZY01000006.1"/>
</dbReference>
<evidence type="ECO:0000313" key="4">
    <source>
        <dbReference type="Proteomes" id="UP000019276"/>
    </source>
</evidence>
<dbReference type="Proteomes" id="UP000019276">
    <property type="component" value="Unassembled WGS sequence"/>
</dbReference>
<feature type="transmembrane region" description="Helical" evidence="1">
    <location>
        <begin position="58"/>
        <end position="84"/>
    </location>
</feature>
<organism evidence="3 4">
    <name type="scientific">Catenovulum agarivorans DS-2</name>
    <dbReference type="NCBI Taxonomy" id="1328313"/>
    <lineage>
        <taxon>Bacteria</taxon>
        <taxon>Pseudomonadati</taxon>
        <taxon>Pseudomonadota</taxon>
        <taxon>Gammaproteobacteria</taxon>
        <taxon>Alteromonadales</taxon>
        <taxon>Alteromonadaceae</taxon>
        <taxon>Catenovulum</taxon>
    </lineage>
</organism>